<protein>
    <submittedName>
        <fullName evidence="2">Uncharacterized protein</fullName>
    </submittedName>
</protein>
<accession>A0A5B7F1G3</accession>
<comment type="caution">
    <text evidence="2">The sequence shown here is derived from an EMBL/GenBank/DDBJ whole genome shotgun (WGS) entry which is preliminary data.</text>
</comment>
<proteinExistence type="predicted"/>
<evidence type="ECO:0000313" key="2">
    <source>
        <dbReference type="EMBL" id="MPC39317.1"/>
    </source>
</evidence>
<feature type="region of interest" description="Disordered" evidence="1">
    <location>
        <begin position="1"/>
        <end position="66"/>
    </location>
</feature>
<evidence type="ECO:0000256" key="1">
    <source>
        <dbReference type="SAM" id="MobiDB-lite"/>
    </source>
</evidence>
<dbReference type="Proteomes" id="UP000324222">
    <property type="component" value="Unassembled WGS sequence"/>
</dbReference>
<evidence type="ECO:0000313" key="3">
    <source>
        <dbReference type="Proteomes" id="UP000324222"/>
    </source>
</evidence>
<reference evidence="2 3" key="1">
    <citation type="submission" date="2019-05" db="EMBL/GenBank/DDBJ databases">
        <title>Another draft genome of Portunus trituberculatus and its Hox gene families provides insights of decapod evolution.</title>
        <authorList>
            <person name="Jeong J.-H."/>
            <person name="Song I."/>
            <person name="Kim S."/>
            <person name="Choi T."/>
            <person name="Kim D."/>
            <person name="Ryu S."/>
            <person name="Kim W."/>
        </authorList>
    </citation>
    <scope>NUCLEOTIDE SEQUENCE [LARGE SCALE GENOMIC DNA]</scope>
    <source>
        <tissue evidence="2">Muscle</tissue>
    </source>
</reference>
<dbReference type="AlphaFoldDB" id="A0A5B7F1G3"/>
<keyword evidence="3" id="KW-1185">Reference proteome</keyword>
<dbReference type="EMBL" id="VSRR010004325">
    <property type="protein sequence ID" value="MPC39317.1"/>
    <property type="molecule type" value="Genomic_DNA"/>
</dbReference>
<gene>
    <name evidence="2" type="ORF">E2C01_032848</name>
</gene>
<name>A0A5B7F1G3_PORTR</name>
<sequence length="184" mass="20747">MITKNFNSEHEIVRGRRRRDKPNIVQDDDSDSVEEAGKRTTSGRPKGESLSVKKERKKAVKEAQAEKRKTKIKKHVQFLLWAMWATVQGTINLGVPPPKKMPVFFTNTASFHVKLEKWSLGRPYYYVNLLLSHVYRLCVKRKGKKEGGVGYQLLPVSLAFRWGSEVGLSLGLGGGLKAFDGGFT</sequence>
<organism evidence="2 3">
    <name type="scientific">Portunus trituberculatus</name>
    <name type="common">Swimming crab</name>
    <name type="synonym">Neptunus trituberculatus</name>
    <dbReference type="NCBI Taxonomy" id="210409"/>
    <lineage>
        <taxon>Eukaryota</taxon>
        <taxon>Metazoa</taxon>
        <taxon>Ecdysozoa</taxon>
        <taxon>Arthropoda</taxon>
        <taxon>Crustacea</taxon>
        <taxon>Multicrustacea</taxon>
        <taxon>Malacostraca</taxon>
        <taxon>Eumalacostraca</taxon>
        <taxon>Eucarida</taxon>
        <taxon>Decapoda</taxon>
        <taxon>Pleocyemata</taxon>
        <taxon>Brachyura</taxon>
        <taxon>Eubrachyura</taxon>
        <taxon>Portunoidea</taxon>
        <taxon>Portunidae</taxon>
        <taxon>Portuninae</taxon>
        <taxon>Portunus</taxon>
    </lineage>
</organism>